<proteinExistence type="predicted"/>
<dbReference type="Proteomes" id="UP000721236">
    <property type="component" value="Unassembled WGS sequence"/>
</dbReference>
<keyword evidence="1" id="KW-0812">Transmembrane</keyword>
<organism evidence="2 3">
    <name type="scientific">Cupriavidus respiraculi</name>
    <dbReference type="NCBI Taxonomy" id="195930"/>
    <lineage>
        <taxon>Bacteria</taxon>
        <taxon>Pseudomonadati</taxon>
        <taxon>Pseudomonadota</taxon>
        <taxon>Betaproteobacteria</taxon>
        <taxon>Burkholderiales</taxon>
        <taxon>Burkholderiaceae</taxon>
        <taxon>Cupriavidus</taxon>
    </lineage>
</organism>
<dbReference type="RefSeq" id="WP_224043319.1">
    <property type="nucleotide sequence ID" value="NZ_CAJZAH010000004.1"/>
</dbReference>
<feature type="transmembrane region" description="Helical" evidence="1">
    <location>
        <begin position="95"/>
        <end position="114"/>
    </location>
</feature>
<keyword evidence="1" id="KW-1133">Transmembrane helix</keyword>
<keyword evidence="3" id="KW-1185">Reference proteome</keyword>
<accession>A0ABN7Z234</accession>
<gene>
    <name evidence="2" type="ORF">LMG21510_03719</name>
</gene>
<comment type="caution">
    <text evidence="2">The sequence shown here is derived from an EMBL/GenBank/DDBJ whole genome shotgun (WGS) entry which is preliminary data.</text>
</comment>
<protein>
    <submittedName>
        <fullName evidence="2">Uncharacterized protein</fullName>
    </submittedName>
</protein>
<keyword evidence="1" id="KW-0472">Membrane</keyword>
<reference evidence="2 3" key="1">
    <citation type="submission" date="2021-08" db="EMBL/GenBank/DDBJ databases">
        <authorList>
            <person name="Peeters C."/>
        </authorList>
    </citation>
    <scope>NUCLEOTIDE SEQUENCE [LARGE SCALE GENOMIC DNA]</scope>
    <source>
        <strain evidence="2 3">LMG 21510</strain>
    </source>
</reference>
<dbReference type="EMBL" id="CAJZAH010000004">
    <property type="protein sequence ID" value="CAG9179213.1"/>
    <property type="molecule type" value="Genomic_DNA"/>
</dbReference>
<evidence type="ECO:0000256" key="1">
    <source>
        <dbReference type="SAM" id="Phobius"/>
    </source>
</evidence>
<evidence type="ECO:0000313" key="3">
    <source>
        <dbReference type="Proteomes" id="UP000721236"/>
    </source>
</evidence>
<evidence type="ECO:0000313" key="2">
    <source>
        <dbReference type="EMBL" id="CAG9179213.1"/>
    </source>
</evidence>
<name>A0ABN7Z234_9BURK</name>
<sequence>MPEQLTKHPDVTLQVLRSGGAQCGAGQPQEILKACPAERFCKLPGGEICVYGLGEMGRMTQISAAEWKSAFAALPSGTPASGATPGAAAGDGVPMIGAGFIAGAALALAVTGILRRRRRSPP</sequence>